<evidence type="ECO:0000256" key="1">
    <source>
        <dbReference type="ARBA" id="ARBA00001947"/>
    </source>
</evidence>
<dbReference type="EMBL" id="MFMM01000001">
    <property type="protein sequence ID" value="OGG85130.1"/>
    <property type="molecule type" value="Genomic_DNA"/>
</dbReference>
<feature type="transmembrane region" description="Helical" evidence="11">
    <location>
        <begin position="186"/>
        <end position="207"/>
    </location>
</feature>
<dbReference type="InterPro" id="IPR004387">
    <property type="entry name" value="Pept_M50_Zn"/>
</dbReference>
<comment type="subcellular location">
    <subcellularLocation>
        <location evidence="2">Membrane</location>
        <topology evidence="2">Multi-pass membrane protein</topology>
    </subcellularLocation>
</comment>
<accession>A0A1F6FGZ8</accession>
<organism evidence="13 14">
    <name type="scientific">Candidatus Kaiserbacteria bacterium RIFCSPLOWO2_12_FULL_45_26</name>
    <dbReference type="NCBI Taxonomy" id="1798525"/>
    <lineage>
        <taxon>Bacteria</taxon>
        <taxon>Candidatus Kaiseribacteriota</taxon>
    </lineage>
</organism>
<proteinExistence type="inferred from homology"/>
<dbReference type="InterPro" id="IPR008915">
    <property type="entry name" value="Peptidase_M50"/>
</dbReference>
<evidence type="ECO:0000256" key="2">
    <source>
        <dbReference type="ARBA" id="ARBA00004141"/>
    </source>
</evidence>
<evidence type="ECO:0000256" key="4">
    <source>
        <dbReference type="ARBA" id="ARBA00022670"/>
    </source>
</evidence>
<feature type="transmembrane region" description="Helical" evidence="11">
    <location>
        <begin position="88"/>
        <end position="112"/>
    </location>
</feature>
<keyword evidence="7" id="KW-0862">Zinc</keyword>
<evidence type="ECO:0000259" key="12">
    <source>
        <dbReference type="Pfam" id="PF02163"/>
    </source>
</evidence>
<sequence length="255" mass="28357">MFNAVMNIFCLLVIVSAHEYGHYYFASKYGVFVQNFSVGLGWEIFGFTNKKGTRFSFRAIPFGGYVQFGNEDSEDPLKFLTKWQRIKIYFGGPLANLLLCILAALLLTTSGFLSEFPWYLQLLMVTIGTVAVFIFAVPATVYAVFKIFTSPVKSMENVSGPIGIISGQSSEAAASSSLGDSLPLELLVIIWTLSLAVGSFNLIPLSILDGGQIFKEVFSKHTTLIKIWRWSSGALLMTLFVYVFGTDIFKFFTRD</sequence>
<keyword evidence="8 11" id="KW-1133">Transmembrane helix</keyword>
<evidence type="ECO:0000256" key="9">
    <source>
        <dbReference type="ARBA" id="ARBA00023049"/>
    </source>
</evidence>
<dbReference type="Pfam" id="PF02163">
    <property type="entry name" value="Peptidase_M50"/>
    <property type="match status" value="1"/>
</dbReference>
<evidence type="ECO:0000256" key="11">
    <source>
        <dbReference type="SAM" id="Phobius"/>
    </source>
</evidence>
<keyword evidence="10 11" id="KW-0472">Membrane</keyword>
<keyword evidence="4" id="KW-0645">Protease</keyword>
<comment type="cofactor">
    <cofactor evidence="1">
        <name>Zn(2+)</name>
        <dbReference type="ChEBI" id="CHEBI:29105"/>
    </cofactor>
</comment>
<dbReference type="Proteomes" id="UP000177325">
    <property type="component" value="Unassembled WGS sequence"/>
</dbReference>
<comment type="similarity">
    <text evidence="3">Belongs to the peptidase M50B family.</text>
</comment>
<dbReference type="GO" id="GO:0006508">
    <property type="term" value="P:proteolysis"/>
    <property type="evidence" value="ECO:0007669"/>
    <property type="project" value="UniProtKB-KW"/>
</dbReference>
<keyword evidence="9" id="KW-0482">Metalloprotease</keyword>
<dbReference type="PANTHER" id="PTHR42837:SF2">
    <property type="entry name" value="MEMBRANE METALLOPROTEASE ARASP2, CHLOROPLASTIC-RELATED"/>
    <property type="match status" value="1"/>
</dbReference>
<dbReference type="STRING" id="1798525.A3G90_03660"/>
<evidence type="ECO:0000256" key="5">
    <source>
        <dbReference type="ARBA" id="ARBA00022692"/>
    </source>
</evidence>
<evidence type="ECO:0000256" key="7">
    <source>
        <dbReference type="ARBA" id="ARBA00022833"/>
    </source>
</evidence>
<keyword evidence="5 11" id="KW-0812">Transmembrane</keyword>
<dbReference type="PANTHER" id="PTHR42837">
    <property type="entry name" value="REGULATOR OF SIGMA-E PROTEASE RSEP"/>
    <property type="match status" value="1"/>
</dbReference>
<comment type="caution">
    <text evidence="13">The sequence shown here is derived from an EMBL/GenBank/DDBJ whole genome shotgun (WGS) entry which is preliminary data.</text>
</comment>
<evidence type="ECO:0000256" key="8">
    <source>
        <dbReference type="ARBA" id="ARBA00022989"/>
    </source>
</evidence>
<evidence type="ECO:0000256" key="6">
    <source>
        <dbReference type="ARBA" id="ARBA00022801"/>
    </source>
</evidence>
<feature type="domain" description="Peptidase M50" evidence="12">
    <location>
        <begin position="8"/>
        <end position="222"/>
    </location>
</feature>
<keyword evidence="6" id="KW-0378">Hydrolase</keyword>
<dbReference type="GO" id="GO:0016020">
    <property type="term" value="C:membrane"/>
    <property type="evidence" value="ECO:0007669"/>
    <property type="project" value="UniProtKB-SubCell"/>
</dbReference>
<dbReference type="GO" id="GO:0004222">
    <property type="term" value="F:metalloendopeptidase activity"/>
    <property type="evidence" value="ECO:0007669"/>
    <property type="project" value="InterPro"/>
</dbReference>
<evidence type="ECO:0000256" key="10">
    <source>
        <dbReference type="ARBA" id="ARBA00023136"/>
    </source>
</evidence>
<reference evidence="13 14" key="1">
    <citation type="journal article" date="2016" name="Nat. Commun.">
        <title>Thousands of microbial genomes shed light on interconnected biogeochemical processes in an aquifer system.</title>
        <authorList>
            <person name="Anantharaman K."/>
            <person name="Brown C.T."/>
            <person name="Hug L.A."/>
            <person name="Sharon I."/>
            <person name="Castelle C.J."/>
            <person name="Probst A.J."/>
            <person name="Thomas B.C."/>
            <person name="Singh A."/>
            <person name="Wilkins M.J."/>
            <person name="Karaoz U."/>
            <person name="Brodie E.L."/>
            <person name="Williams K.H."/>
            <person name="Hubbard S.S."/>
            <person name="Banfield J.F."/>
        </authorList>
    </citation>
    <scope>NUCLEOTIDE SEQUENCE [LARGE SCALE GENOMIC DNA]</scope>
</reference>
<name>A0A1F6FGZ8_9BACT</name>
<dbReference type="AlphaFoldDB" id="A0A1F6FGZ8"/>
<evidence type="ECO:0000256" key="3">
    <source>
        <dbReference type="ARBA" id="ARBA00007931"/>
    </source>
</evidence>
<protein>
    <recommendedName>
        <fullName evidence="12">Peptidase M50 domain-containing protein</fullName>
    </recommendedName>
</protein>
<evidence type="ECO:0000313" key="13">
    <source>
        <dbReference type="EMBL" id="OGG85130.1"/>
    </source>
</evidence>
<feature type="transmembrane region" description="Helical" evidence="11">
    <location>
        <begin position="118"/>
        <end position="145"/>
    </location>
</feature>
<gene>
    <name evidence="13" type="ORF">A3G90_03660</name>
</gene>
<evidence type="ECO:0000313" key="14">
    <source>
        <dbReference type="Proteomes" id="UP000177325"/>
    </source>
</evidence>
<feature type="transmembrane region" description="Helical" evidence="11">
    <location>
        <begin position="227"/>
        <end position="245"/>
    </location>
</feature>